<evidence type="ECO:0000313" key="3">
    <source>
        <dbReference type="Proteomes" id="UP001596303"/>
    </source>
</evidence>
<organism evidence="2 3">
    <name type="scientific">Ponticaulis profundi</name>
    <dbReference type="NCBI Taxonomy" id="2665222"/>
    <lineage>
        <taxon>Bacteria</taxon>
        <taxon>Pseudomonadati</taxon>
        <taxon>Pseudomonadota</taxon>
        <taxon>Alphaproteobacteria</taxon>
        <taxon>Hyphomonadales</taxon>
        <taxon>Hyphomonadaceae</taxon>
        <taxon>Ponticaulis</taxon>
    </lineage>
</organism>
<keyword evidence="1" id="KW-0732">Signal</keyword>
<name>A0ABW1S8Q1_9PROT</name>
<reference evidence="3" key="1">
    <citation type="journal article" date="2019" name="Int. J. Syst. Evol. Microbiol.">
        <title>The Global Catalogue of Microorganisms (GCM) 10K type strain sequencing project: providing services to taxonomists for standard genome sequencing and annotation.</title>
        <authorList>
            <consortium name="The Broad Institute Genomics Platform"/>
            <consortium name="The Broad Institute Genome Sequencing Center for Infectious Disease"/>
            <person name="Wu L."/>
            <person name="Ma J."/>
        </authorList>
    </citation>
    <scope>NUCLEOTIDE SEQUENCE [LARGE SCALE GENOMIC DNA]</scope>
    <source>
        <strain evidence="3">CGMCC-1.15741</strain>
    </source>
</reference>
<protein>
    <recommendedName>
        <fullName evidence="4">Apple domain-containing protein</fullName>
    </recommendedName>
</protein>
<comment type="caution">
    <text evidence="2">The sequence shown here is derived from an EMBL/GenBank/DDBJ whole genome shotgun (WGS) entry which is preliminary data.</text>
</comment>
<feature type="signal peptide" evidence="1">
    <location>
        <begin position="1"/>
        <end position="22"/>
    </location>
</feature>
<dbReference type="RefSeq" id="WP_377377586.1">
    <property type="nucleotide sequence ID" value="NZ_JBHSSW010000009.1"/>
</dbReference>
<dbReference type="Proteomes" id="UP001596303">
    <property type="component" value="Unassembled WGS sequence"/>
</dbReference>
<gene>
    <name evidence="2" type="ORF">ACFQDM_07620</name>
</gene>
<dbReference type="EMBL" id="JBHSSW010000009">
    <property type="protein sequence ID" value="MFC6197940.1"/>
    <property type="molecule type" value="Genomic_DNA"/>
</dbReference>
<evidence type="ECO:0008006" key="4">
    <source>
        <dbReference type="Google" id="ProtNLM"/>
    </source>
</evidence>
<evidence type="ECO:0000256" key="1">
    <source>
        <dbReference type="SAM" id="SignalP"/>
    </source>
</evidence>
<sequence>MKSNTILAGVMAVCCLMPTAMGQSVSPDGETYRTPDRMEQYDWAANVTMTNLGEVTIPYDGNSEWEVDDPAYCSQACGAFMGCEAFLFSEPLVRNKRPTCRMLTGLTDLEVASGRHLYIRK</sequence>
<proteinExistence type="predicted"/>
<feature type="chain" id="PRO_5045418046" description="Apple domain-containing protein" evidence="1">
    <location>
        <begin position="23"/>
        <end position="121"/>
    </location>
</feature>
<accession>A0ABW1S8Q1</accession>
<evidence type="ECO:0000313" key="2">
    <source>
        <dbReference type="EMBL" id="MFC6197940.1"/>
    </source>
</evidence>
<keyword evidence="3" id="KW-1185">Reference proteome</keyword>